<organism evidence="2 3">
    <name type="scientific">Apiospora hydei</name>
    <dbReference type="NCBI Taxonomy" id="1337664"/>
    <lineage>
        <taxon>Eukaryota</taxon>
        <taxon>Fungi</taxon>
        <taxon>Dikarya</taxon>
        <taxon>Ascomycota</taxon>
        <taxon>Pezizomycotina</taxon>
        <taxon>Sordariomycetes</taxon>
        <taxon>Xylariomycetidae</taxon>
        <taxon>Amphisphaeriales</taxon>
        <taxon>Apiosporaceae</taxon>
        <taxon>Apiospora</taxon>
    </lineage>
</organism>
<protein>
    <submittedName>
        <fullName evidence="2">Uncharacterized protein</fullName>
    </submittedName>
</protein>
<name>A0ABR1V262_9PEZI</name>
<feature type="transmembrane region" description="Helical" evidence="1">
    <location>
        <begin position="35"/>
        <end position="55"/>
    </location>
</feature>
<proteinExistence type="predicted"/>
<evidence type="ECO:0000256" key="1">
    <source>
        <dbReference type="SAM" id="Phobius"/>
    </source>
</evidence>
<accession>A0ABR1V262</accession>
<keyword evidence="1" id="KW-0472">Membrane</keyword>
<sequence>METQRRTAAIQVAIAGLTAVRATTAADPRIRSRRVFISLVKFPGGVLVLVLLLLARRADRRRDARDGTRGEALVEGGGADGQVLLLLLEAALVGLGELGAAEAGVVVVIGAFRHEVVVVLVVAGTAER</sequence>
<keyword evidence="1" id="KW-0812">Transmembrane</keyword>
<dbReference type="RefSeq" id="XP_066662036.1">
    <property type="nucleotide sequence ID" value="XM_066816344.1"/>
</dbReference>
<dbReference type="Proteomes" id="UP001433268">
    <property type="component" value="Unassembled WGS sequence"/>
</dbReference>
<reference evidence="2 3" key="1">
    <citation type="submission" date="2023-01" db="EMBL/GenBank/DDBJ databases">
        <title>Analysis of 21 Apiospora genomes using comparative genomics revels a genus with tremendous synthesis potential of carbohydrate active enzymes and secondary metabolites.</title>
        <authorList>
            <person name="Sorensen T."/>
        </authorList>
    </citation>
    <scope>NUCLEOTIDE SEQUENCE [LARGE SCALE GENOMIC DNA]</scope>
    <source>
        <strain evidence="2 3">CBS 114990</strain>
    </source>
</reference>
<keyword evidence="3" id="KW-1185">Reference proteome</keyword>
<evidence type="ECO:0000313" key="2">
    <source>
        <dbReference type="EMBL" id="KAK8065282.1"/>
    </source>
</evidence>
<dbReference type="GeneID" id="92049404"/>
<dbReference type="EMBL" id="JAQQWN010000009">
    <property type="protein sequence ID" value="KAK8065282.1"/>
    <property type="molecule type" value="Genomic_DNA"/>
</dbReference>
<evidence type="ECO:0000313" key="3">
    <source>
        <dbReference type="Proteomes" id="UP001433268"/>
    </source>
</evidence>
<gene>
    <name evidence="2" type="ORF">PG997_012029</name>
</gene>
<comment type="caution">
    <text evidence="2">The sequence shown here is derived from an EMBL/GenBank/DDBJ whole genome shotgun (WGS) entry which is preliminary data.</text>
</comment>
<keyword evidence="1" id="KW-1133">Transmembrane helix</keyword>